<accession>A0ABV0L729</accession>
<dbReference type="Gene3D" id="3.40.50.12780">
    <property type="entry name" value="N-terminal domain of ligase-like"/>
    <property type="match status" value="1"/>
</dbReference>
<gene>
    <name evidence="5" type="ORF">ABJI51_03495</name>
</gene>
<comment type="caution">
    <text evidence="5">The sequence shown here is derived from an EMBL/GenBank/DDBJ whole genome shotgun (WGS) entry which is preliminary data.</text>
</comment>
<dbReference type="PROSITE" id="PS00455">
    <property type="entry name" value="AMP_BINDING"/>
    <property type="match status" value="1"/>
</dbReference>
<keyword evidence="2" id="KW-0436">Ligase</keyword>
<dbReference type="Pfam" id="PF00501">
    <property type="entry name" value="AMP-binding"/>
    <property type="match status" value="1"/>
</dbReference>
<evidence type="ECO:0000259" key="3">
    <source>
        <dbReference type="Pfam" id="PF00501"/>
    </source>
</evidence>
<evidence type="ECO:0000259" key="4">
    <source>
        <dbReference type="Pfam" id="PF13193"/>
    </source>
</evidence>
<protein>
    <submittedName>
        <fullName evidence="5">AMP-binding protein</fullName>
    </submittedName>
</protein>
<feature type="domain" description="AMP-binding enzyme C-terminal" evidence="4">
    <location>
        <begin position="432"/>
        <end position="507"/>
    </location>
</feature>
<feature type="domain" description="AMP-dependent synthetase/ligase" evidence="3">
    <location>
        <begin position="30"/>
        <end position="381"/>
    </location>
</feature>
<evidence type="ECO:0000256" key="2">
    <source>
        <dbReference type="ARBA" id="ARBA00022598"/>
    </source>
</evidence>
<dbReference type="PANTHER" id="PTHR43201">
    <property type="entry name" value="ACYL-COA SYNTHETASE"/>
    <property type="match status" value="1"/>
</dbReference>
<reference evidence="5 6" key="1">
    <citation type="submission" date="2024-05" db="EMBL/GenBank/DDBJ databases">
        <authorList>
            <person name="Zhao H."/>
            <person name="Xu Y."/>
            <person name="Lin S."/>
            <person name="Spain J.C."/>
            <person name="Zhou N.-Y."/>
        </authorList>
    </citation>
    <scope>NUCLEOTIDE SEQUENCE [LARGE SCALE GENOMIC DNA]</scope>
    <source>
        <strain evidence="5 6">NEAU-NG30</strain>
    </source>
</reference>
<dbReference type="SUPFAM" id="SSF56801">
    <property type="entry name" value="Acetyl-CoA synthetase-like"/>
    <property type="match status" value="1"/>
</dbReference>
<sequence>MSWPAEVAARYRAEGYWLDRTLDHWVAEPAYPGKTALVSGEHRISYRELAGHVAELASGLLAAGLRRGDRILVQLPNRWEFVAVLLACLRTGIAPVLALPAHRDNELAYLARHTGARMIVVPGTWRGFDHAAMATRIAGALEWPCRVAVCEDGPPDWLRAPAGPTERPDPDDVAFFLLSGGTTGTPKLIGRTHNDYDCHIRHTAPLAGIGPDTVYLAVLPAAHNFPLCPGILGTLAAGGTVVLAPSPEPAAAFALMAREHVTTTSVVPAVARRWVDAATASGPPAPALRLVQVGGSMLEPDLARALPVALGCRLQQVLGMAEGLICYTRLDDPEELVTGTQGRPVCPADEVRVVDDGDVDVPEGEIGELLTRGPYTTRGYFGAPEHNARAFTADGWYRTGDLVRRLPSGHLVVAGRRKDLINRAGEKVSAEEVEQLALDLLDLTAAAAVPLPDPAVGERVCLVVVPRGAAPALAEIRAAFLAHGVAHYKVPEQVEVLDALPLTAVGKVDKKLLRAGLVPS</sequence>
<organism evidence="5 6">
    <name type="scientific">Amycolatopsis melonis</name>
    <dbReference type="NCBI Taxonomy" id="3156488"/>
    <lineage>
        <taxon>Bacteria</taxon>
        <taxon>Bacillati</taxon>
        <taxon>Actinomycetota</taxon>
        <taxon>Actinomycetes</taxon>
        <taxon>Pseudonocardiales</taxon>
        <taxon>Pseudonocardiaceae</taxon>
        <taxon>Amycolatopsis</taxon>
    </lineage>
</organism>
<name>A0ABV0L729_9PSEU</name>
<dbReference type="InterPro" id="IPR042099">
    <property type="entry name" value="ANL_N_sf"/>
</dbReference>
<dbReference type="Gene3D" id="3.30.300.30">
    <property type="match status" value="1"/>
</dbReference>
<comment type="similarity">
    <text evidence="1">Belongs to the ATP-dependent AMP-binding enzyme family.</text>
</comment>
<dbReference type="EMBL" id="JBDZYD010000001">
    <property type="protein sequence ID" value="MEQ0558125.1"/>
    <property type="molecule type" value="Genomic_DNA"/>
</dbReference>
<dbReference type="Proteomes" id="UP001440984">
    <property type="component" value="Unassembled WGS sequence"/>
</dbReference>
<dbReference type="InterPro" id="IPR025110">
    <property type="entry name" value="AMP-bd_C"/>
</dbReference>
<dbReference type="InterPro" id="IPR045851">
    <property type="entry name" value="AMP-bd_C_sf"/>
</dbReference>
<evidence type="ECO:0000256" key="1">
    <source>
        <dbReference type="ARBA" id="ARBA00006432"/>
    </source>
</evidence>
<dbReference type="Pfam" id="PF13193">
    <property type="entry name" value="AMP-binding_C"/>
    <property type="match status" value="1"/>
</dbReference>
<dbReference type="PANTHER" id="PTHR43201:SF5">
    <property type="entry name" value="MEDIUM-CHAIN ACYL-COA LIGASE ACSF2, MITOCHONDRIAL"/>
    <property type="match status" value="1"/>
</dbReference>
<evidence type="ECO:0000313" key="6">
    <source>
        <dbReference type="Proteomes" id="UP001440984"/>
    </source>
</evidence>
<evidence type="ECO:0000313" key="5">
    <source>
        <dbReference type="EMBL" id="MEQ0558125.1"/>
    </source>
</evidence>
<dbReference type="InterPro" id="IPR020845">
    <property type="entry name" value="AMP-binding_CS"/>
</dbReference>
<dbReference type="InterPro" id="IPR000873">
    <property type="entry name" value="AMP-dep_synth/lig_dom"/>
</dbReference>
<proteinExistence type="inferred from homology"/>
<keyword evidence="6" id="KW-1185">Reference proteome</keyword>
<dbReference type="RefSeq" id="WP_348947451.1">
    <property type="nucleotide sequence ID" value="NZ_JBDZYD010000001.1"/>
</dbReference>